<feature type="region of interest" description="Disordered" evidence="1">
    <location>
        <begin position="37"/>
        <end position="132"/>
    </location>
</feature>
<proteinExistence type="predicted"/>
<gene>
    <name evidence="3" type="ORF">FGA12_18190</name>
</gene>
<evidence type="ECO:0000313" key="4">
    <source>
        <dbReference type="Proteomes" id="UP000318758"/>
    </source>
</evidence>
<feature type="compositionally biased region" description="Basic residues" evidence="1">
    <location>
        <begin position="90"/>
        <end position="110"/>
    </location>
</feature>
<sequence length="190" mass="21610">MSARSHSLGFIARHLFAVNFIALSLWLTGAAQAQDKSQSQDNSLAKDTPVKPEVITLPADGALDSHGNPIAIPDKPTSALNYRPSPVQTKPRRDKKSTKKPKQKRTKKLSQKQLSRKQQLASRQHVADDPSCRWLDKRMSHLEKGLKRQKKRQYGYQDKELSARQSEWICMKCGAEGPNQSDHHKCQYRR</sequence>
<accession>A0ABX5WT19</accession>
<reference evidence="3 4" key="1">
    <citation type="submission" date="2019-06" db="EMBL/GenBank/DDBJ databases">
        <title>Complete genome of Shewanella marisflavi ECSMB14101, a mussel settlement-inducing bacterium isolated from East China Sea.</title>
        <authorList>
            <person name="Yang J."/>
            <person name="Liang X."/>
            <person name="Chang R."/>
            <person name="Peng L."/>
        </authorList>
    </citation>
    <scope>NUCLEOTIDE SEQUENCE [LARGE SCALE GENOMIC DNA]</scope>
    <source>
        <strain evidence="3 4">ECSMB14101</strain>
    </source>
</reference>
<feature type="chain" id="PRO_5046129935" evidence="2">
    <location>
        <begin position="34"/>
        <end position="190"/>
    </location>
</feature>
<evidence type="ECO:0000256" key="2">
    <source>
        <dbReference type="SAM" id="SignalP"/>
    </source>
</evidence>
<evidence type="ECO:0000256" key="1">
    <source>
        <dbReference type="SAM" id="MobiDB-lite"/>
    </source>
</evidence>
<keyword evidence="2" id="KW-0732">Signal</keyword>
<feature type="compositionally biased region" description="Low complexity" evidence="1">
    <location>
        <begin position="111"/>
        <end position="122"/>
    </location>
</feature>
<dbReference type="Proteomes" id="UP000318758">
    <property type="component" value="Chromosome"/>
</dbReference>
<organism evidence="3 4">
    <name type="scientific">Shewanella marisflavi</name>
    <dbReference type="NCBI Taxonomy" id="260364"/>
    <lineage>
        <taxon>Bacteria</taxon>
        <taxon>Pseudomonadati</taxon>
        <taxon>Pseudomonadota</taxon>
        <taxon>Gammaproteobacteria</taxon>
        <taxon>Alteromonadales</taxon>
        <taxon>Shewanellaceae</taxon>
        <taxon>Shewanella</taxon>
    </lineage>
</organism>
<evidence type="ECO:0000313" key="3">
    <source>
        <dbReference type="EMBL" id="QDF76940.1"/>
    </source>
</evidence>
<name>A0ABX5WT19_9GAMM</name>
<dbReference type="EMBL" id="CP041153">
    <property type="protein sequence ID" value="QDF76940.1"/>
    <property type="molecule type" value="Genomic_DNA"/>
</dbReference>
<dbReference type="RefSeq" id="WP_052125893.1">
    <property type="nucleotide sequence ID" value="NZ_CP041153.1"/>
</dbReference>
<keyword evidence="4" id="KW-1185">Reference proteome</keyword>
<feature type="signal peptide" evidence="2">
    <location>
        <begin position="1"/>
        <end position="33"/>
    </location>
</feature>
<protein>
    <submittedName>
        <fullName evidence="3">Uncharacterized protein</fullName>
    </submittedName>
</protein>